<accession>A0ACA9KQQ0</accession>
<sequence length="45" mass="5144">KGDFQNLIWNIISTFIIETGGATTLIRSLAMKDETRQNSDKMAKW</sequence>
<proteinExistence type="predicted"/>
<organism evidence="1 2">
    <name type="scientific">Dentiscutata heterogama</name>
    <dbReference type="NCBI Taxonomy" id="1316150"/>
    <lineage>
        <taxon>Eukaryota</taxon>
        <taxon>Fungi</taxon>
        <taxon>Fungi incertae sedis</taxon>
        <taxon>Mucoromycota</taxon>
        <taxon>Glomeromycotina</taxon>
        <taxon>Glomeromycetes</taxon>
        <taxon>Diversisporales</taxon>
        <taxon>Gigasporaceae</taxon>
        <taxon>Dentiscutata</taxon>
    </lineage>
</organism>
<comment type="caution">
    <text evidence="1">The sequence shown here is derived from an EMBL/GenBank/DDBJ whole genome shotgun (WGS) entry which is preliminary data.</text>
</comment>
<evidence type="ECO:0000313" key="2">
    <source>
        <dbReference type="Proteomes" id="UP000789702"/>
    </source>
</evidence>
<dbReference type="Proteomes" id="UP000789702">
    <property type="component" value="Unassembled WGS sequence"/>
</dbReference>
<feature type="non-terminal residue" evidence="1">
    <location>
        <position position="1"/>
    </location>
</feature>
<dbReference type="EMBL" id="CAJVPU010001724">
    <property type="protein sequence ID" value="CAG8487130.1"/>
    <property type="molecule type" value="Genomic_DNA"/>
</dbReference>
<protein>
    <submittedName>
        <fullName evidence="1">4758_t:CDS:1</fullName>
    </submittedName>
</protein>
<gene>
    <name evidence="1" type="ORF">DHETER_LOCUS2395</name>
</gene>
<reference evidence="1" key="1">
    <citation type="submission" date="2021-06" db="EMBL/GenBank/DDBJ databases">
        <authorList>
            <person name="Kallberg Y."/>
            <person name="Tangrot J."/>
            <person name="Rosling A."/>
        </authorList>
    </citation>
    <scope>NUCLEOTIDE SEQUENCE</scope>
    <source>
        <strain evidence="1">IL203A</strain>
    </source>
</reference>
<name>A0ACA9KQQ0_9GLOM</name>
<keyword evidence="2" id="KW-1185">Reference proteome</keyword>
<evidence type="ECO:0000313" key="1">
    <source>
        <dbReference type="EMBL" id="CAG8487130.1"/>
    </source>
</evidence>